<name>A0A174EUQ6_9CLOT</name>
<evidence type="ECO:0000313" key="1">
    <source>
        <dbReference type="EMBL" id="CUO39715.1"/>
    </source>
</evidence>
<reference evidence="1 2" key="1">
    <citation type="submission" date="2015-09" db="EMBL/GenBank/DDBJ databases">
        <authorList>
            <consortium name="Pathogen Informatics"/>
        </authorList>
    </citation>
    <scope>NUCLEOTIDE SEQUENCE [LARGE SCALE GENOMIC DNA]</scope>
    <source>
        <strain evidence="1 2">2789STDY5834855</strain>
    </source>
</reference>
<dbReference type="Proteomes" id="UP000095558">
    <property type="component" value="Unassembled WGS sequence"/>
</dbReference>
<sequence>MGKADRYIEKQKCQNSQLNPFKNRKKYDFIEMIEHSKNQNRFVNKIINRKLK</sequence>
<dbReference type="RefSeq" id="WP_156327446.1">
    <property type="nucleotide sequence ID" value="NZ_CYZV01000023.1"/>
</dbReference>
<dbReference type="EMBL" id="CYZV01000023">
    <property type="protein sequence ID" value="CUO39715.1"/>
    <property type="molecule type" value="Genomic_DNA"/>
</dbReference>
<proteinExistence type="predicted"/>
<gene>
    <name evidence="1" type="ORF">ERS852470_02222</name>
</gene>
<organism evidence="1 2">
    <name type="scientific">Clostridium disporicum</name>
    <dbReference type="NCBI Taxonomy" id="84024"/>
    <lineage>
        <taxon>Bacteria</taxon>
        <taxon>Bacillati</taxon>
        <taxon>Bacillota</taxon>
        <taxon>Clostridia</taxon>
        <taxon>Eubacteriales</taxon>
        <taxon>Clostridiaceae</taxon>
        <taxon>Clostridium</taxon>
    </lineage>
</organism>
<dbReference type="AlphaFoldDB" id="A0A174EUQ6"/>
<evidence type="ECO:0000313" key="2">
    <source>
        <dbReference type="Proteomes" id="UP000095558"/>
    </source>
</evidence>
<protein>
    <submittedName>
        <fullName evidence="1">Uncharacterized protein</fullName>
    </submittedName>
</protein>
<accession>A0A174EUQ6</accession>